<dbReference type="OrthoDB" id="264437at2759"/>
<dbReference type="RefSeq" id="XP_067695594.1">
    <property type="nucleotide sequence ID" value="XM_067839104.1"/>
</dbReference>
<feature type="compositionally biased region" description="Basic and acidic residues" evidence="1">
    <location>
        <begin position="664"/>
        <end position="680"/>
    </location>
</feature>
<dbReference type="KEGG" id="lenr:94174614"/>
<proteinExistence type="predicted"/>
<feature type="region of interest" description="Disordered" evidence="1">
    <location>
        <begin position="313"/>
        <end position="380"/>
    </location>
</feature>
<evidence type="ECO:0000313" key="3">
    <source>
        <dbReference type="Proteomes" id="UP000674179"/>
    </source>
</evidence>
<evidence type="ECO:0000256" key="1">
    <source>
        <dbReference type="SAM" id="MobiDB-lite"/>
    </source>
</evidence>
<feature type="compositionally biased region" description="Polar residues" evidence="1">
    <location>
        <begin position="697"/>
        <end position="708"/>
    </location>
</feature>
<feature type="compositionally biased region" description="Polar residues" evidence="1">
    <location>
        <begin position="257"/>
        <end position="275"/>
    </location>
</feature>
<feature type="region of interest" description="Disordered" evidence="1">
    <location>
        <begin position="472"/>
        <end position="491"/>
    </location>
</feature>
<organism evidence="2 3">
    <name type="scientific">Leishmania enriettii</name>
    <dbReference type="NCBI Taxonomy" id="5663"/>
    <lineage>
        <taxon>Eukaryota</taxon>
        <taxon>Discoba</taxon>
        <taxon>Euglenozoa</taxon>
        <taxon>Kinetoplastea</taxon>
        <taxon>Metakinetoplastina</taxon>
        <taxon>Trypanosomatida</taxon>
        <taxon>Trypanosomatidae</taxon>
        <taxon>Leishmaniinae</taxon>
        <taxon>Leishmania</taxon>
    </lineage>
</organism>
<feature type="region of interest" description="Disordered" evidence="1">
    <location>
        <begin position="253"/>
        <end position="290"/>
    </location>
</feature>
<feature type="compositionally biased region" description="Basic and acidic residues" evidence="1">
    <location>
        <begin position="50"/>
        <end position="64"/>
    </location>
</feature>
<feature type="region of interest" description="Disordered" evidence="1">
    <location>
        <begin position="34"/>
        <end position="64"/>
    </location>
</feature>
<sequence>MLESGHMRVAAHAAVANEADRGKLYASTLSTDCYSSSDEGAPDLEVEASPARHDGSPGVEEVRRDVDTSYFSDYAERDARRYEQAALPPQLRPSGGVKGEDDACSRELLPHLCSDEHSAQPVTGVVAEGNADDFCDAEHESNTRRHRGKRSPPPVTDLDAAVRLKKAIGSVPPLKSEGGRSSSWLDPLSDVSTPFSKDGAAAYSKQSLLSEDVYFQRHGPLGTPGRTSQSRFVQRTDRLLYQGGPPSVMVREGTVAPSPSSGSELNAATSWTTDQGARGHRRTNYASSSRASTIATIEAVHVVEVTDVLTNHNHNGCGENGASTVTPTTPPRVTPRSCDARTSYSHKSDSAAANSTPPRPLTVTATAPMRQQTHEDDTRTREMLPSLETTMGACPQTRVVRDRPPRGAPLILQCTGHISTPTRTILVDHTMMDDDDDTVTAGLHTSAYNEVDDLSDLSSSVPADEVLLLKGGERGGSVGRGAPNRLHMPGSGMLDGRTCRAARSASPLLSLTDARFTDGDTAIVVDQQQPESHHHDLVASPPFSLPTACGKEDVNAMPDLIDFSVHTEGLEQSGQDDSLTLCGYSVERIRVPRDASAPPEICPHQGPSHPFLASSATGAIASVAALSNESRELFTASQDVEQLQAEGERSARPRAGGPSSRHPSHLERHTMQVVPRERSPRARTHPSSHKAYPTGLSEENLSPVSPSSLDDVRHLIESVEETPAPDRSFHPPPQAADAAGKGTGARGDRSSALSFTNSRTFDDSVEGVRLAPSSSNSDARRDGRDSLVLQRGRRNALRALLARQARSTDSTGCAALSHECADTREDVWSSRFIAPAADYVATQEKLRGQRLAAEAERARLGLALDVCEAVRPHARDLLLMLLLLVEESNIRRRQRQRSQVQGRYEAASTHGIAHSSHADATVWEESRVTYGTCAEAVNCVLERHGVTRVRATQELCRRVVAWSQHHNRHGALIQCELVVDSLLGTVDEASVEYATFVSSVMEFAAQYRA</sequence>
<accession>A0A836KSN4</accession>
<feature type="region of interest" description="Disordered" evidence="1">
    <location>
        <begin position="638"/>
        <end position="708"/>
    </location>
</feature>
<feature type="region of interest" description="Disordered" evidence="1">
    <location>
        <begin position="721"/>
        <end position="787"/>
    </location>
</feature>
<name>A0A836KSN4_LEIEN</name>
<gene>
    <name evidence="2" type="ORF">CUR178_07462</name>
</gene>
<dbReference type="GeneID" id="94174614"/>
<feature type="region of interest" description="Disordered" evidence="1">
    <location>
        <begin position="82"/>
        <end position="102"/>
    </location>
</feature>
<comment type="caution">
    <text evidence="2">The sequence shown here is derived from an EMBL/GenBank/DDBJ whole genome shotgun (WGS) entry which is preliminary data.</text>
</comment>
<dbReference type="EMBL" id="JAFHKP010000006">
    <property type="protein sequence ID" value="KAG5485869.1"/>
    <property type="molecule type" value="Genomic_DNA"/>
</dbReference>
<keyword evidence="3" id="KW-1185">Reference proteome</keyword>
<feature type="compositionally biased region" description="Polar residues" evidence="1">
    <location>
        <begin position="340"/>
        <end position="356"/>
    </location>
</feature>
<protein>
    <submittedName>
        <fullName evidence="2">Uncharacterized protein</fullName>
    </submittedName>
</protein>
<evidence type="ECO:0000313" key="2">
    <source>
        <dbReference type="EMBL" id="KAG5485869.1"/>
    </source>
</evidence>
<dbReference type="AlphaFoldDB" id="A0A836KSN4"/>
<dbReference type="Proteomes" id="UP000674179">
    <property type="component" value="Chromosome 6"/>
</dbReference>
<reference evidence="2 3" key="1">
    <citation type="submission" date="2021-02" db="EMBL/GenBank/DDBJ databases">
        <title>Leishmania (Mundinia) enrietti genome sequencing and assembly.</title>
        <authorList>
            <person name="Almutairi H."/>
            <person name="Gatherer D."/>
        </authorList>
    </citation>
    <scope>NUCLEOTIDE SEQUENCE [LARGE SCALE GENOMIC DNA]</scope>
    <source>
        <strain evidence="2">CUR178</strain>
    </source>
</reference>